<dbReference type="HAMAP" id="MF_00004">
    <property type="entry name" value="Aden_phosphoribosyltr"/>
    <property type="match status" value="1"/>
</dbReference>
<dbReference type="FunFam" id="3.40.50.2020:FF:000021">
    <property type="entry name" value="Adenine phosphoribosyltransferase"/>
    <property type="match status" value="1"/>
</dbReference>
<keyword evidence="10" id="KW-0660">Purine salvage</keyword>
<accession>X0XEX2</accession>
<dbReference type="PANTHER" id="PTHR11776:SF7">
    <property type="entry name" value="PHOSPHORIBOSYLTRANSFERASE DOMAIN-CONTAINING PROTEIN"/>
    <property type="match status" value="1"/>
</dbReference>
<dbReference type="CDD" id="cd06223">
    <property type="entry name" value="PRTases_typeI"/>
    <property type="match status" value="1"/>
</dbReference>
<dbReference type="EMBL" id="BARS01042478">
    <property type="protein sequence ID" value="GAG41749.1"/>
    <property type="molecule type" value="Genomic_DNA"/>
</dbReference>
<dbReference type="NCBIfam" id="NF002633">
    <property type="entry name" value="PRK02304.1-2"/>
    <property type="match status" value="1"/>
</dbReference>
<dbReference type="InterPro" id="IPR050120">
    <property type="entry name" value="Adenine_PRTase"/>
</dbReference>
<dbReference type="Gene3D" id="3.40.50.2020">
    <property type="match status" value="1"/>
</dbReference>
<dbReference type="PANTHER" id="PTHR11776">
    <property type="entry name" value="ADENINE PHOSPHORIBOSYLTRANSFERASE"/>
    <property type="match status" value="1"/>
</dbReference>
<proteinExistence type="inferred from homology"/>
<evidence type="ECO:0000256" key="4">
    <source>
        <dbReference type="ARBA" id="ARBA00008391"/>
    </source>
</evidence>
<evidence type="ECO:0000256" key="5">
    <source>
        <dbReference type="ARBA" id="ARBA00011738"/>
    </source>
</evidence>
<protein>
    <recommendedName>
        <fullName evidence="6">adenine phosphoribosyltransferase</fullName>
        <ecNumber evidence="6">2.4.2.7</ecNumber>
    </recommendedName>
</protein>
<evidence type="ECO:0000256" key="9">
    <source>
        <dbReference type="ARBA" id="ARBA00022679"/>
    </source>
</evidence>
<comment type="similarity">
    <text evidence="4">Belongs to the purine/pyrimidine phosphoribosyltransferase family.</text>
</comment>
<comment type="catalytic activity">
    <reaction evidence="1">
        <text>AMP + diphosphate = 5-phospho-alpha-D-ribose 1-diphosphate + adenine</text>
        <dbReference type="Rhea" id="RHEA:16609"/>
        <dbReference type="ChEBI" id="CHEBI:16708"/>
        <dbReference type="ChEBI" id="CHEBI:33019"/>
        <dbReference type="ChEBI" id="CHEBI:58017"/>
        <dbReference type="ChEBI" id="CHEBI:456215"/>
        <dbReference type="EC" id="2.4.2.7"/>
    </reaction>
</comment>
<dbReference type="GO" id="GO:0003999">
    <property type="term" value="F:adenine phosphoribosyltransferase activity"/>
    <property type="evidence" value="ECO:0007669"/>
    <property type="project" value="UniProtKB-EC"/>
</dbReference>
<comment type="subcellular location">
    <subcellularLocation>
        <location evidence="2">Cytoplasm</location>
    </subcellularLocation>
</comment>
<evidence type="ECO:0000256" key="6">
    <source>
        <dbReference type="ARBA" id="ARBA00011893"/>
    </source>
</evidence>
<dbReference type="SUPFAM" id="SSF53271">
    <property type="entry name" value="PRTase-like"/>
    <property type="match status" value="1"/>
</dbReference>
<dbReference type="AlphaFoldDB" id="X0XEX2"/>
<sequence>MSESSGLNLSDHIRSIPDFPKPGILFRDITTLLAHPPAFREAIRQLVERLDGMEIDAIAAVEARGFLFAAPLALELDAALVPIRKTGKLPGETVAHSYELEYGSDTLEIHADAVKRGDRVLIVDDLLATGGTVEACCRLVEKAGGKVVACAFLIELAGLGGAEKIAGYPHISLIEYD</sequence>
<evidence type="ECO:0000256" key="8">
    <source>
        <dbReference type="ARBA" id="ARBA00022676"/>
    </source>
</evidence>
<keyword evidence="7" id="KW-0963">Cytoplasm</keyword>
<dbReference type="InterPro" id="IPR005764">
    <property type="entry name" value="Ade_phspho_trans"/>
</dbReference>
<evidence type="ECO:0000256" key="3">
    <source>
        <dbReference type="ARBA" id="ARBA00004659"/>
    </source>
</evidence>
<feature type="domain" description="Phosphoribosyltransferase" evidence="11">
    <location>
        <begin position="30"/>
        <end position="155"/>
    </location>
</feature>
<dbReference type="NCBIfam" id="NF002636">
    <property type="entry name" value="PRK02304.1-5"/>
    <property type="match status" value="1"/>
</dbReference>
<organism evidence="12">
    <name type="scientific">marine sediment metagenome</name>
    <dbReference type="NCBI Taxonomy" id="412755"/>
    <lineage>
        <taxon>unclassified sequences</taxon>
        <taxon>metagenomes</taxon>
        <taxon>ecological metagenomes</taxon>
    </lineage>
</organism>
<evidence type="ECO:0000256" key="10">
    <source>
        <dbReference type="ARBA" id="ARBA00022726"/>
    </source>
</evidence>
<keyword evidence="8" id="KW-0328">Glycosyltransferase</keyword>
<name>X0XEX2_9ZZZZ</name>
<dbReference type="InterPro" id="IPR000836">
    <property type="entry name" value="PRTase_dom"/>
</dbReference>
<comment type="pathway">
    <text evidence="3">Purine metabolism; AMP biosynthesis via salvage pathway; AMP from adenine: step 1/1.</text>
</comment>
<dbReference type="UniPathway" id="UPA00588">
    <property type="reaction ID" value="UER00646"/>
</dbReference>
<dbReference type="GO" id="GO:0006168">
    <property type="term" value="P:adenine salvage"/>
    <property type="evidence" value="ECO:0007669"/>
    <property type="project" value="InterPro"/>
</dbReference>
<evidence type="ECO:0000313" key="12">
    <source>
        <dbReference type="EMBL" id="GAG41749.1"/>
    </source>
</evidence>
<dbReference type="EC" id="2.4.2.7" evidence="6"/>
<dbReference type="GO" id="GO:0044209">
    <property type="term" value="P:AMP salvage"/>
    <property type="evidence" value="ECO:0007669"/>
    <property type="project" value="UniProtKB-UniPathway"/>
</dbReference>
<comment type="caution">
    <text evidence="12">The sequence shown here is derived from an EMBL/GenBank/DDBJ whole genome shotgun (WGS) entry which is preliminary data.</text>
</comment>
<evidence type="ECO:0000259" key="11">
    <source>
        <dbReference type="Pfam" id="PF00156"/>
    </source>
</evidence>
<dbReference type="Pfam" id="PF00156">
    <property type="entry name" value="Pribosyltran"/>
    <property type="match status" value="1"/>
</dbReference>
<keyword evidence="9" id="KW-0808">Transferase</keyword>
<dbReference type="NCBIfam" id="NF002634">
    <property type="entry name" value="PRK02304.1-3"/>
    <property type="match status" value="1"/>
</dbReference>
<dbReference type="InterPro" id="IPR029057">
    <property type="entry name" value="PRTase-like"/>
</dbReference>
<evidence type="ECO:0000256" key="2">
    <source>
        <dbReference type="ARBA" id="ARBA00004496"/>
    </source>
</evidence>
<evidence type="ECO:0000256" key="1">
    <source>
        <dbReference type="ARBA" id="ARBA00000868"/>
    </source>
</evidence>
<dbReference type="GO" id="GO:0005737">
    <property type="term" value="C:cytoplasm"/>
    <property type="evidence" value="ECO:0007669"/>
    <property type="project" value="UniProtKB-SubCell"/>
</dbReference>
<comment type="subunit">
    <text evidence="5">Homodimer.</text>
</comment>
<gene>
    <name evidence="12" type="ORF">S01H1_64445</name>
</gene>
<dbReference type="GO" id="GO:0006166">
    <property type="term" value="P:purine ribonucleoside salvage"/>
    <property type="evidence" value="ECO:0007669"/>
    <property type="project" value="UniProtKB-KW"/>
</dbReference>
<dbReference type="NCBIfam" id="TIGR01090">
    <property type="entry name" value="apt"/>
    <property type="match status" value="1"/>
</dbReference>
<reference evidence="12" key="1">
    <citation type="journal article" date="2014" name="Front. Microbiol.">
        <title>High frequency of phylogenetically diverse reductive dehalogenase-homologous genes in deep subseafloor sedimentary metagenomes.</title>
        <authorList>
            <person name="Kawai M."/>
            <person name="Futagami T."/>
            <person name="Toyoda A."/>
            <person name="Takaki Y."/>
            <person name="Nishi S."/>
            <person name="Hori S."/>
            <person name="Arai W."/>
            <person name="Tsubouchi T."/>
            <person name="Morono Y."/>
            <person name="Uchiyama I."/>
            <person name="Ito T."/>
            <person name="Fujiyama A."/>
            <person name="Inagaki F."/>
            <person name="Takami H."/>
        </authorList>
    </citation>
    <scope>NUCLEOTIDE SEQUENCE</scope>
    <source>
        <strain evidence="12">Expedition CK06-06</strain>
    </source>
</reference>
<evidence type="ECO:0000256" key="7">
    <source>
        <dbReference type="ARBA" id="ARBA00022490"/>
    </source>
</evidence>